<sequence>MVVGAAAINLRLAPAPRIAVHLATNHNDNDHRLFSHTFFHLFLCSRGVQGLAEDHTHKKRTTNGRIHLFSKLWPRAPTLSLRAISKKRALTHTYELGNAICLFFCVCRGKKGRRKKGRPTSSVVGIKKEPPTKHERARDKEIKKRGATMATAKRSNAGDLRRFLVAKRAKTGDAHEDHNKETVSSTQGRGPVPATAAPLCASSDVPHSNGPTNGQRDQQPMATTRLTRVVRLRRRGGHIVQDCDVYIGRRWTVGGWDLPQSEWANPYTVRQVGSAAEAVRLYEHEHLARRPDLVAKVGSLKGLVLGCWCKNRPDDPCHGDVLARLADAASHIPANEEETTVPETCTPRHGDGV</sequence>
<accession>A0A0B5IWU7</accession>
<feature type="region of interest" description="Disordered" evidence="1">
    <location>
        <begin position="333"/>
        <end position="353"/>
    </location>
</feature>
<dbReference type="OrthoDB" id="10080at10239"/>
<organism evidence="3 4">
    <name type="scientific">Pandoravirus inopinatum</name>
    <dbReference type="NCBI Taxonomy" id="1605721"/>
    <lineage>
        <taxon>Viruses</taxon>
        <taxon>Pandoravirus</taxon>
    </lineage>
</organism>
<evidence type="ECO:0000313" key="3">
    <source>
        <dbReference type="EMBL" id="AJF97153.1"/>
    </source>
</evidence>
<protein>
    <recommendedName>
        <fullName evidence="2">DUF4326 domain-containing protein</fullName>
    </recommendedName>
</protein>
<dbReference type="Proteomes" id="UP000202511">
    <property type="component" value="Segment"/>
</dbReference>
<dbReference type="KEGG" id="vg:23462070"/>
<evidence type="ECO:0000259" key="2">
    <source>
        <dbReference type="Pfam" id="PF14216"/>
    </source>
</evidence>
<dbReference type="RefSeq" id="YP_009119388.1">
    <property type="nucleotide sequence ID" value="NC_026440.1"/>
</dbReference>
<evidence type="ECO:0000256" key="1">
    <source>
        <dbReference type="SAM" id="MobiDB-lite"/>
    </source>
</evidence>
<feature type="compositionally biased region" description="Basic and acidic residues" evidence="1">
    <location>
        <begin position="126"/>
        <end position="144"/>
    </location>
</feature>
<proteinExistence type="predicted"/>
<reference evidence="3 4" key="1">
    <citation type="journal article" date="2015" name="Parasitol. Res.">
        <title>Viruses in close associations with free-living amoebae.</title>
        <authorList>
            <person name="Scheid P."/>
        </authorList>
    </citation>
    <scope>NUCLEOTIDE SEQUENCE [LARGE SCALE GENOMIC DNA]</scope>
    <source>
        <strain evidence="3">KlaHel</strain>
    </source>
</reference>
<dbReference type="GeneID" id="23462070"/>
<dbReference type="EMBL" id="KP136319">
    <property type="protein sequence ID" value="AJF97153.1"/>
    <property type="molecule type" value="Genomic_DNA"/>
</dbReference>
<feature type="compositionally biased region" description="Polar residues" evidence="1">
    <location>
        <begin position="205"/>
        <end position="222"/>
    </location>
</feature>
<feature type="domain" description="DUF4326" evidence="2">
    <location>
        <begin position="234"/>
        <end position="323"/>
    </location>
</feature>
<dbReference type="Pfam" id="PF14216">
    <property type="entry name" value="DUF4326"/>
    <property type="match status" value="1"/>
</dbReference>
<feature type="compositionally biased region" description="Basic and acidic residues" evidence="1">
    <location>
        <begin position="170"/>
        <end position="181"/>
    </location>
</feature>
<dbReference type="InterPro" id="IPR025475">
    <property type="entry name" value="DUF4326"/>
</dbReference>
<evidence type="ECO:0000313" key="4">
    <source>
        <dbReference type="Proteomes" id="UP000202511"/>
    </source>
</evidence>
<feature type="region of interest" description="Disordered" evidence="1">
    <location>
        <begin position="168"/>
        <end position="224"/>
    </location>
</feature>
<feature type="region of interest" description="Disordered" evidence="1">
    <location>
        <begin position="112"/>
        <end position="155"/>
    </location>
</feature>
<name>A0A0B5IWU7_9VIRU</name>